<gene>
    <name evidence="1" type="ORF">SAMN04488118_105292</name>
</gene>
<evidence type="ECO:0000313" key="1">
    <source>
        <dbReference type="EMBL" id="SCZ64675.1"/>
    </source>
</evidence>
<dbReference type="Proteomes" id="UP000198767">
    <property type="component" value="Unassembled WGS sequence"/>
</dbReference>
<reference evidence="1 2" key="1">
    <citation type="submission" date="2016-10" db="EMBL/GenBank/DDBJ databases">
        <authorList>
            <person name="de Groot N.N."/>
        </authorList>
    </citation>
    <scope>NUCLEOTIDE SEQUENCE [LARGE SCALE GENOMIC DNA]</scope>
    <source>
        <strain evidence="1 2">U95</strain>
    </source>
</reference>
<sequence>MVPKSKVIEFSTDSPKTMSFDCLTAVAFARSIGLRQKGAFIAFIQDGHSPATQVEHPNTNQLTNIMTDEDIDAFTARFTTITILSAETGLHRNTVRLAPKIAGVQPFTQNSRDYGGIYLREDAVQAVSKKVLNPEG</sequence>
<keyword evidence="2" id="KW-1185">Reference proteome</keyword>
<proteinExistence type="predicted"/>
<name>A0A1G5QS60_9RHOB</name>
<dbReference type="STRING" id="1156985.SAMN04488118_105292"/>
<evidence type="ECO:0000313" key="2">
    <source>
        <dbReference type="Proteomes" id="UP000198767"/>
    </source>
</evidence>
<organism evidence="1 2">
    <name type="scientific">Epibacterium ulvae</name>
    <dbReference type="NCBI Taxonomy" id="1156985"/>
    <lineage>
        <taxon>Bacteria</taxon>
        <taxon>Pseudomonadati</taxon>
        <taxon>Pseudomonadota</taxon>
        <taxon>Alphaproteobacteria</taxon>
        <taxon>Rhodobacterales</taxon>
        <taxon>Roseobacteraceae</taxon>
        <taxon>Epibacterium</taxon>
    </lineage>
</organism>
<accession>A0A1G5QS60</accession>
<dbReference type="EMBL" id="FMWG01000005">
    <property type="protein sequence ID" value="SCZ64675.1"/>
    <property type="molecule type" value="Genomic_DNA"/>
</dbReference>
<dbReference type="AlphaFoldDB" id="A0A1G5QS60"/>
<protein>
    <submittedName>
        <fullName evidence="1">Uncharacterized protein</fullName>
    </submittedName>
</protein>